<dbReference type="AlphaFoldDB" id="Q2TY65"/>
<reference evidence="1 2" key="1">
    <citation type="journal article" date="2005" name="Nature">
        <title>Genome sequencing and analysis of Aspergillus oryzae.</title>
        <authorList>
            <person name="Machida M."/>
            <person name="Asai K."/>
            <person name="Sano M."/>
            <person name="Tanaka T."/>
            <person name="Kumagai T."/>
            <person name="Terai G."/>
            <person name="Kusumoto K."/>
            <person name="Arima T."/>
            <person name="Akita O."/>
            <person name="Kashiwagi Y."/>
            <person name="Abe K."/>
            <person name="Gomi K."/>
            <person name="Horiuchi H."/>
            <person name="Kitamoto K."/>
            <person name="Kobayashi T."/>
            <person name="Takeuchi M."/>
            <person name="Denning D.W."/>
            <person name="Galagan J.E."/>
            <person name="Nierman W.C."/>
            <person name="Yu J."/>
            <person name="Archer D.B."/>
            <person name="Bennett J.W."/>
            <person name="Bhatnagar D."/>
            <person name="Cleveland T.E."/>
            <person name="Fedorova N.D."/>
            <person name="Gotoh O."/>
            <person name="Horikawa H."/>
            <person name="Hosoyama A."/>
            <person name="Ichinomiya M."/>
            <person name="Igarashi R."/>
            <person name="Iwashita K."/>
            <person name="Juvvadi P.R."/>
            <person name="Kato M."/>
            <person name="Kato Y."/>
            <person name="Kin T."/>
            <person name="Kokubun A."/>
            <person name="Maeda H."/>
            <person name="Maeyama N."/>
            <person name="Maruyama J."/>
            <person name="Nagasaki H."/>
            <person name="Nakajima T."/>
            <person name="Oda K."/>
            <person name="Okada K."/>
            <person name="Paulsen I."/>
            <person name="Sakamoto K."/>
            <person name="Sawano T."/>
            <person name="Takahashi M."/>
            <person name="Takase K."/>
            <person name="Terabayashi Y."/>
            <person name="Wortman J."/>
            <person name="Yamada O."/>
            <person name="Yamagata Y."/>
            <person name="Anazawa H."/>
            <person name="Hata Y."/>
            <person name="Koide Y."/>
            <person name="Komori T."/>
            <person name="Koyama Y."/>
            <person name="Minetoki T."/>
            <person name="Suharnan S."/>
            <person name="Tanaka A."/>
            <person name="Isono K."/>
            <person name="Kuhara S."/>
            <person name="Ogasawara N."/>
            <person name="Kikuchi H."/>
        </authorList>
    </citation>
    <scope>NUCLEOTIDE SEQUENCE [LARGE SCALE GENOMIC DNA]</scope>
    <source>
        <strain evidence="2">ATCC 42149 / RIB 40</strain>
    </source>
</reference>
<keyword evidence="2" id="KW-1185">Reference proteome</keyword>
<accession>Q2TY65</accession>
<dbReference type="RefSeq" id="XP_023093935.1">
    <property type="nucleotide sequence ID" value="XM_023233308.1"/>
</dbReference>
<name>Q2TY65_ASPOR</name>
<dbReference type="GeneID" id="5999063"/>
<protein>
    <submittedName>
        <fullName evidence="1">DNA, SC103</fullName>
    </submittedName>
</protein>
<dbReference type="Proteomes" id="UP000006564">
    <property type="component" value="Chromosome 8"/>
</dbReference>
<organism evidence="1 2">
    <name type="scientific">Aspergillus oryzae (strain ATCC 42149 / RIB 40)</name>
    <name type="common">Yellow koji mold</name>
    <dbReference type="NCBI Taxonomy" id="510516"/>
    <lineage>
        <taxon>Eukaryota</taxon>
        <taxon>Fungi</taxon>
        <taxon>Dikarya</taxon>
        <taxon>Ascomycota</taxon>
        <taxon>Pezizomycotina</taxon>
        <taxon>Eurotiomycetes</taxon>
        <taxon>Eurotiomycetidae</taxon>
        <taxon>Eurotiales</taxon>
        <taxon>Aspergillaceae</taxon>
        <taxon>Aspergillus</taxon>
        <taxon>Aspergillus subgen. Circumdati</taxon>
    </lineage>
</organism>
<evidence type="ECO:0000313" key="1">
    <source>
        <dbReference type="EMBL" id="BAE65808.1"/>
    </source>
</evidence>
<dbReference type="KEGG" id="aor:AO090103000375"/>
<evidence type="ECO:0000313" key="2">
    <source>
        <dbReference type="Proteomes" id="UP000006564"/>
    </source>
</evidence>
<dbReference type="EMBL" id="AP007174">
    <property type="protein sequence ID" value="BAE65808.1"/>
    <property type="molecule type" value="Genomic_DNA"/>
</dbReference>
<gene>
    <name evidence="1" type="ORF">AO090103000375</name>
</gene>
<proteinExistence type="predicted"/>
<dbReference type="HOGENOM" id="CLU_1377836_0_0_1"/>
<dbReference type="STRING" id="510516.Q2TY65"/>
<dbReference type="EMBL" id="BA000056">
    <property type="protein sequence ID" value="BAE65808.1"/>
    <property type="molecule type" value="Genomic_DNA"/>
</dbReference>
<sequence>MPQERCSTNGLCDILLTWKTPLAERENKEKSGIMFPLMNKPLKFREEPYEAEKRLKHIMLVVIDIAMRTLAQAIFRSKVIKQLLRQSGTKDPIIQELVADDVRGYNKDMEPKPWDLFLYQDNDQPISEETVIAATVTCGTYGCIIMELFLQHQGANLPVSEDVVKAVAGSLYEGRISQSLKRWSGKLQGIMEIMDLKS</sequence>